<gene>
    <name evidence="2" type="ORF">NB063_08295</name>
</gene>
<dbReference type="Pfam" id="PF02518">
    <property type="entry name" value="HATPase_c"/>
    <property type="match status" value="1"/>
</dbReference>
<organism evidence="2 3">
    <name type="scientific">Aporhodopirellula aestuarii</name>
    <dbReference type="NCBI Taxonomy" id="2950107"/>
    <lineage>
        <taxon>Bacteria</taxon>
        <taxon>Pseudomonadati</taxon>
        <taxon>Planctomycetota</taxon>
        <taxon>Planctomycetia</taxon>
        <taxon>Pirellulales</taxon>
        <taxon>Pirellulaceae</taxon>
        <taxon>Aporhodopirellula</taxon>
    </lineage>
</organism>
<dbReference type="SUPFAM" id="SSF55874">
    <property type="entry name" value="ATPase domain of HSP90 chaperone/DNA topoisomerase II/histidine kinase"/>
    <property type="match status" value="1"/>
</dbReference>
<feature type="domain" description="Histidine kinase/HSP90-like ATPase" evidence="1">
    <location>
        <begin position="249"/>
        <end position="338"/>
    </location>
</feature>
<dbReference type="EMBL" id="JAMQBK010000024">
    <property type="protein sequence ID" value="MCM2370627.1"/>
    <property type="molecule type" value="Genomic_DNA"/>
</dbReference>
<reference evidence="2 3" key="1">
    <citation type="journal article" date="2022" name="Syst. Appl. Microbiol.">
        <title>Rhodopirellula aestuarii sp. nov., a novel member of the genus Rhodopirellula isolated from brackish sediments collected in the Tagus River estuary, Portugal.</title>
        <authorList>
            <person name="Vitorino I.R."/>
            <person name="Klimek D."/>
            <person name="Calusinska M."/>
            <person name="Lobo-da-Cunha A."/>
            <person name="Vasconcelos V."/>
            <person name="Lage O.M."/>
        </authorList>
    </citation>
    <scope>NUCLEOTIDE SEQUENCE [LARGE SCALE GENOMIC DNA]</scope>
    <source>
        <strain evidence="2 3">ICT_H3.1</strain>
    </source>
</reference>
<dbReference type="InterPro" id="IPR036890">
    <property type="entry name" value="HATPase_C_sf"/>
</dbReference>
<comment type="caution">
    <text evidence="2">The sequence shown here is derived from an EMBL/GenBank/DDBJ whole genome shotgun (WGS) entry which is preliminary data.</text>
</comment>
<protein>
    <recommendedName>
        <fullName evidence="1">Histidine kinase/HSP90-like ATPase domain-containing protein</fullName>
    </recommendedName>
</protein>
<keyword evidence="3" id="KW-1185">Reference proteome</keyword>
<dbReference type="Proteomes" id="UP001202961">
    <property type="component" value="Unassembled WGS sequence"/>
</dbReference>
<dbReference type="InterPro" id="IPR003594">
    <property type="entry name" value="HATPase_dom"/>
</dbReference>
<sequence length="354" mass="39721">MKSPPSLLPIVSLNSPGFPKPGLFDTDLQFCEQKYSESKACEQHYQKLKNVRDGLIVQCPHGFSSCAFSIGTSRFALTSFVPFPRIGGNLERKLGKQFPKKKIASSALPSVVQQCREFTRQVDEIEIFVARQQSMALHEIRKLNRTVKHTSERLHSSSTSDLVETKRKLETIWKTSELMSNQFDVLELIANESLADLPLNAISEPYRVFDKLAHIYRFSDDNLVIEMDCANFYHPKIRACDKTFPILASVLLSNAAKYSTDNTPVRVEVYPAPGAGKRCGITISNFAEDHERLDDRIFQKGERVASDTDGSGMGLYLAQLVARQHGGSIEFTKTSVRESTALVNCEFSVDFQIV</sequence>
<name>A0ABT0U146_9BACT</name>
<evidence type="ECO:0000313" key="3">
    <source>
        <dbReference type="Proteomes" id="UP001202961"/>
    </source>
</evidence>
<proteinExistence type="predicted"/>
<evidence type="ECO:0000313" key="2">
    <source>
        <dbReference type="EMBL" id="MCM2370627.1"/>
    </source>
</evidence>
<dbReference type="Gene3D" id="3.30.565.10">
    <property type="entry name" value="Histidine kinase-like ATPase, C-terminal domain"/>
    <property type="match status" value="1"/>
</dbReference>
<evidence type="ECO:0000259" key="1">
    <source>
        <dbReference type="Pfam" id="PF02518"/>
    </source>
</evidence>
<accession>A0ABT0U146</accession>
<dbReference type="RefSeq" id="WP_250928295.1">
    <property type="nucleotide sequence ID" value="NZ_JAMQBK010000024.1"/>
</dbReference>